<dbReference type="Proteomes" id="UP000481858">
    <property type="component" value="Unassembled WGS sequence"/>
</dbReference>
<dbReference type="AlphaFoldDB" id="A0A7C8IJM3"/>
<organism evidence="2 3">
    <name type="scientific">Xylaria multiplex</name>
    <dbReference type="NCBI Taxonomy" id="323545"/>
    <lineage>
        <taxon>Eukaryota</taxon>
        <taxon>Fungi</taxon>
        <taxon>Dikarya</taxon>
        <taxon>Ascomycota</taxon>
        <taxon>Pezizomycotina</taxon>
        <taxon>Sordariomycetes</taxon>
        <taxon>Xylariomycetidae</taxon>
        <taxon>Xylariales</taxon>
        <taxon>Xylariaceae</taxon>
        <taxon>Xylaria</taxon>
    </lineage>
</organism>
<dbReference type="OrthoDB" id="3438628at2759"/>
<evidence type="ECO:0000256" key="1">
    <source>
        <dbReference type="SAM" id="MobiDB-lite"/>
    </source>
</evidence>
<feature type="compositionally biased region" description="Low complexity" evidence="1">
    <location>
        <begin position="10"/>
        <end position="26"/>
    </location>
</feature>
<feature type="region of interest" description="Disordered" evidence="1">
    <location>
        <begin position="1"/>
        <end position="28"/>
    </location>
</feature>
<accession>A0A7C8IJM3</accession>
<evidence type="ECO:0000313" key="2">
    <source>
        <dbReference type="EMBL" id="KAF2965309.1"/>
    </source>
</evidence>
<sequence>MTELLETMESPQSNESTPSSSLNSEQGPEIREWSQFELDTVCSLICKHVHLGTKKLKRKSRGHGTTDNEDSGDRVLRLATKLNKALYGRRYKHDIALTDVRELMDFIETKNPTVMAYIERQSAPFRITRSKKYAFQRCVYDFNNTFQKWTTMRRERRSHSISSVDEEVSRVGRVDHYLSSQNQDNYLLGAARIQQNPELFANTERSWASNFIYAQRNREGLYTNTACSSNMDSNAYSLQQPMLSANPSFRLYRPPIQFEQIEIQPPNAYDTTVYRDTEVEGYIHPTRRAYVDPTISTTPYSPSSPDYHEYTNLRQTIHPTGPMEKALPAYHYQYKLHHTMGGALGPLASLEDADPNGLTPGGYHYPEPPQGNGSFDYSGMIEAPASPSSPMYMPETTSTMMMDTDTGAQGPIESVYGYDAGDDFYSISGIYSEYSLEC</sequence>
<name>A0A7C8IJM3_9PEZI</name>
<protein>
    <submittedName>
        <fullName evidence="2">Uncharacterized protein</fullName>
    </submittedName>
</protein>
<evidence type="ECO:0000313" key="3">
    <source>
        <dbReference type="Proteomes" id="UP000481858"/>
    </source>
</evidence>
<keyword evidence="3" id="KW-1185">Reference proteome</keyword>
<comment type="caution">
    <text evidence="2">The sequence shown here is derived from an EMBL/GenBank/DDBJ whole genome shotgun (WGS) entry which is preliminary data.</text>
</comment>
<reference evidence="2 3" key="1">
    <citation type="submission" date="2019-12" db="EMBL/GenBank/DDBJ databases">
        <title>Draft genome sequence of the ascomycete Xylaria multiplex DSM 110363.</title>
        <authorList>
            <person name="Buettner E."/>
            <person name="Kellner H."/>
        </authorList>
    </citation>
    <scope>NUCLEOTIDE SEQUENCE [LARGE SCALE GENOMIC DNA]</scope>
    <source>
        <strain evidence="2 3">DSM 110363</strain>
    </source>
</reference>
<proteinExistence type="predicted"/>
<dbReference type="InParanoid" id="A0A7C8IJM3"/>
<dbReference type="EMBL" id="WUBL01000119">
    <property type="protein sequence ID" value="KAF2965309.1"/>
    <property type="molecule type" value="Genomic_DNA"/>
</dbReference>
<gene>
    <name evidence="2" type="ORF">GQX73_g8247</name>
</gene>